<dbReference type="Proteomes" id="UP001172673">
    <property type="component" value="Unassembled WGS sequence"/>
</dbReference>
<dbReference type="EMBL" id="JAPDRK010000002">
    <property type="protein sequence ID" value="KAJ9615124.1"/>
    <property type="molecule type" value="Genomic_DNA"/>
</dbReference>
<name>A0AA38XKF8_9EURO</name>
<comment type="caution">
    <text evidence="1">The sequence shown here is derived from an EMBL/GenBank/DDBJ whole genome shotgun (WGS) entry which is preliminary data.</text>
</comment>
<sequence length="355" mass="39554">MMDEFSAITRSSVHSDTSSQSCSHAGTFYDLLSQMLVAPHVQRHFRGNSDPFICLPIEITPQVNQTLAFMRDGYFPNIFDKNKLVMRIGRQAFSPVSLGSEIWQWSLKSIYDSGTAQACIATYLKIMAGLASESGSLNATRLSLALATRSLNALRKSLQDVALPSDAGAPINLISHVYYLHRVSLHTRDHAATLIHSELLNKLVVKAVARGDIDHMILWYTALDSVDASTRFMSRTSFDHSWFGRTCAPLWDMVERDLPEVPSEVFEGLSPNIQGEELRRAFLTSRHMNAYAENPPPPAAWKSSGMTRRSVFGWFVSKGVWAIGMAMDIFLDVKDRPYLAGDVSLGQHLTQGAWL</sequence>
<gene>
    <name evidence="1" type="ORF">H2200_001198</name>
</gene>
<protein>
    <submittedName>
        <fullName evidence="1">Uncharacterized protein</fullName>
    </submittedName>
</protein>
<accession>A0AA38XKF8</accession>
<reference evidence="1" key="1">
    <citation type="submission" date="2022-10" db="EMBL/GenBank/DDBJ databases">
        <title>Culturing micro-colonial fungi from biological soil crusts in the Mojave desert and describing Neophaeococcomyces mojavensis, and introducing the new genera and species Taxawa tesnikishii.</title>
        <authorList>
            <person name="Kurbessoian T."/>
            <person name="Stajich J.E."/>
        </authorList>
    </citation>
    <scope>NUCLEOTIDE SEQUENCE</scope>
    <source>
        <strain evidence="1">TK_41</strain>
    </source>
</reference>
<keyword evidence="2" id="KW-1185">Reference proteome</keyword>
<evidence type="ECO:0000313" key="2">
    <source>
        <dbReference type="Proteomes" id="UP001172673"/>
    </source>
</evidence>
<organism evidence="1 2">
    <name type="scientific">Cladophialophora chaetospira</name>
    <dbReference type="NCBI Taxonomy" id="386627"/>
    <lineage>
        <taxon>Eukaryota</taxon>
        <taxon>Fungi</taxon>
        <taxon>Dikarya</taxon>
        <taxon>Ascomycota</taxon>
        <taxon>Pezizomycotina</taxon>
        <taxon>Eurotiomycetes</taxon>
        <taxon>Chaetothyriomycetidae</taxon>
        <taxon>Chaetothyriales</taxon>
        <taxon>Herpotrichiellaceae</taxon>
        <taxon>Cladophialophora</taxon>
    </lineage>
</organism>
<proteinExistence type="predicted"/>
<evidence type="ECO:0000313" key="1">
    <source>
        <dbReference type="EMBL" id="KAJ9615124.1"/>
    </source>
</evidence>
<dbReference type="AlphaFoldDB" id="A0AA38XKF8"/>